<dbReference type="VEuPathDB" id="AmoebaDB:EHI5A_003030"/>
<dbReference type="Gene3D" id="1.10.555.10">
    <property type="entry name" value="Rho GTPase activation protein"/>
    <property type="match status" value="1"/>
</dbReference>
<proteinExistence type="predicted"/>
<dbReference type="GO" id="GO:0005096">
    <property type="term" value="F:GTPase activator activity"/>
    <property type="evidence" value="ECO:0007669"/>
    <property type="project" value="TreeGrafter"/>
</dbReference>
<evidence type="ECO:0000313" key="7">
    <source>
        <dbReference type="EMBL" id="GAT92784.1"/>
    </source>
</evidence>
<evidence type="ECO:0000256" key="3">
    <source>
        <dbReference type="PROSITE-ProRule" id="PRU00125"/>
    </source>
</evidence>
<dbReference type="InterPro" id="IPR001781">
    <property type="entry name" value="Znf_LIM"/>
</dbReference>
<reference evidence="7 8" key="1">
    <citation type="submission" date="2016-05" db="EMBL/GenBank/DDBJ databases">
        <title>First whole genome sequencing of Entamoeba histolytica HM1:IMSS-clone-6.</title>
        <authorList>
            <person name="Mukherjee Avik.K."/>
            <person name="Izumyama S."/>
            <person name="Nakada-Tsukui K."/>
            <person name="Nozaki T."/>
        </authorList>
    </citation>
    <scope>NUCLEOTIDE SEQUENCE [LARGE SCALE GENOMIC DNA]</scope>
    <source>
        <strain evidence="7 8">HM1:IMSS clone 6</strain>
    </source>
</reference>
<keyword evidence="2 3" id="KW-0862">Zinc</keyword>
<dbReference type="InterPro" id="IPR008936">
    <property type="entry name" value="Rho_GTPase_activation_prot"/>
</dbReference>
<comment type="caution">
    <text evidence="7">The sequence shown here is derived from an EMBL/GenBank/DDBJ whole genome shotgun (WGS) entry which is preliminary data.</text>
</comment>
<name>A0A5K1UCC5_ENTHI</name>
<dbReference type="GO" id="GO:0007264">
    <property type="term" value="P:small GTPase-mediated signal transduction"/>
    <property type="evidence" value="ECO:0007669"/>
    <property type="project" value="TreeGrafter"/>
</dbReference>
<dbReference type="PROSITE" id="PS50238">
    <property type="entry name" value="RHOGAP"/>
    <property type="match status" value="1"/>
</dbReference>
<protein>
    <submittedName>
        <fullName evidence="7">Rho GTPase activating protein putative</fullName>
    </submittedName>
</protein>
<dbReference type="CDD" id="cd00159">
    <property type="entry name" value="RhoGAP"/>
    <property type="match status" value="1"/>
</dbReference>
<sequence>MQQHLISNTLQNEIPMYPETISEYVEQLKKFKEFLESYHKRVLEPLGFYNMMLRTKQQKYTIPEYEIDTIIPNFVIISDLYEDMLNSINDCIDLTRSTQIEMQEKEVDACMGIVTNELIDSYNGLIKRFSRAYTQFAVDYPYALTKHSFMLKYNSQYNQHCLKIQKSSEALNYGLEQLLEGVLEYPNELLIALKALFNSITVKYPRWFEFYDMIQIVETLHKKVEDTKKNLKDHLIVAQTKIDINFPGGVSTEEIYDENRRLVKYVDGIVEDIQTFDYDGTELMQTVFEPKESREVRFYIFNDTLFMTTQPKRSIFSIMAHTALKGIIFKKRFVLTQCSVREKSDNRETNKYRCDIVEDTPQKTFVTIEFEDDATLQMFIQNLVSAKLEFAKTQCFGVTPKDFLSKVKQEKGRLIPRFFSYCTSVAISRGINEEGIFRISSEQKNITRLISRIDNGEWNFEIVNPHDAANLIKTYLRTLPVSIAGDKLDEFMDALEEPAPSEAIKKVFETMPECNVAMMYVFALVLKAVESKKEINKMGIDNLCIVVAPTFFWKKGEMQRQNGFEIVQYMVNHFEVFDAIRQRVDEELKKDEERIKKEEERAKDRRDFVFGKASEEEKKRKKIEDEIPTMTIDEFKKAKLLEILEKERKEKEEYKEKKRLEREQKEKEEAEKRRLQEEEMEKERLEAIERQKEIDRLEEEETKAKIEREKKRAEIEREMAEIEKKEKQRQLEEEKKRKEEELKRIENEIKRKEEELKKQEEIRKNVAQIIGTCCVCNTNVLDTEDSLNAGKRLVHERCFVCKVCKEKISGKFAWRENGFICGNCVMKENNCSQPTGGSNLCGKCGKPVEGKILKAMGKVWHHECFVCAKCGGKISGGFVNWDGKPVCKNCKDSI</sequence>
<dbReference type="EMBL" id="BDEQ01000001">
    <property type="protein sequence ID" value="GAT92784.1"/>
    <property type="molecule type" value="Genomic_DNA"/>
</dbReference>
<dbReference type="PANTHER" id="PTHR45808">
    <property type="entry name" value="RHO GTPASE-ACTIVATING PROTEIN 68F"/>
    <property type="match status" value="1"/>
</dbReference>
<dbReference type="SMART" id="SM00132">
    <property type="entry name" value="LIM"/>
    <property type="match status" value="2"/>
</dbReference>
<dbReference type="GO" id="GO:0046872">
    <property type="term" value="F:metal ion binding"/>
    <property type="evidence" value="ECO:0007669"/>
    <property type="project" value="UniProtKB-KW"/>
</dbReference>
<evidence type="ECO:0000256" key="2">
    <source>
        <dbReference type="ARBA" id="ARBA00022833"/>
    </source>
</evidence>
<dbReference type="SMART" id="SM00324">
    <property type="entry name" value="RhoGAP"/>
    <property type="match status" value="1"/>
</dbReference>
<evidence type="ECO:0000256" key="1">
    <source>
        <dbReference type="ARBA" id="ARBA00022723"/>
    </source>
</evidence>
<dbReference type="CDD" id="cd08368">
    <property type="entry name" value="LIM"/>
    <property type="match status" value="1"/>
</dbReference>
<dbReference type="Pfam" id="PF00412">
    <property type="entry name" value="LIM"/>
    <property type="match status" value="2"/>
</dbReference>
<dbReference type="VEuPathDB" id="AmoebaDB:KM1_055090"/>
<feature type="region of interest" description="Disordered" evidence="4">
    <location>
        <begin position="655"/>
        <end position="680"/>
    </location>
</feature>
<dbReference type="SUPFAM" id="SSF57716">
    <property type="entry name" value="Glucocorticoid receptor-like (DNA-binding domain)"/>
    <property type="match status" value="1"/>
</dbReference>
<evidence type="ECO:0000313" key="8">
    <source>
        <dbReference type="Proteomes" id="UP000078387"/>
    </source>
</evidence>
<evidence type="ECO:0000259" key="6">
    <source>
        <dbReference type="PROSITE" id="PS50238"/>
    </source>
</evidence>
<dbReference type="SUPFAM" id="SSF48350">
    <property type="entry name" value="GTPase activation domain, GAP"/>
    <property type="match status" value="1"/>
</dbReference>
<dbReference type="Gene3D" id="2.10.110.10">
    <property type="entry name" value="Cysteine Rich Protein"/>
    <property type="match status" value="2"/>
</dbReference>
<dbReference type="OMA" id="HECFICA"/>
<keyword evidence="1 3" id="KW-0479">Metal-binding</keyword>
<keyword evidence="3" id="KW-0440">LIM domain</keyword>
<dbReference type="VEuPathDB" id="AmoebaDB:EHI8A_007770"/>
<evidence type="ECO:0000259" key="5">
    <source>
        <dbReference type="PROSITE" id="PS50023"/>
    </source>
</evidence>
<dbReference type="InterPro" id="IPR035899">
    <property type="entry name" value="DBL_dom_sf"/>
</dbReference>
<feature type="domain" description="LIM zinc-binding" evidence="5">
    <location>
        <begin position="839"/>
        <end position="894"/>
    </location>
</feature>
<organism evidence="7 8">
    <name type="scientific">Entamoeba histolytica</name>
    <dbReference type="NCBI Taxonomy" id="5759"/>
    <lineage>
        <taxon>Eukaryota</taxon>
        <taxon>Amoebozoa</taxon>
        <taxon>Evosea</taxon>
        <taxon>Archamoebae</taxon>
        <taxon>Mastigamoebida</taxon>
        <taxon>Entamoebidae</taxon>
        <taxon>Entamoeba</taxon>
    </lineage>
</organism>
<gene>
    <name evidence="7" type="ORF">CL6EHI_187110</name>
</gene>
<dbReference type="Proteomes" id="UP000078387">
    <property type="component" value="Unassembled WGS sequence"/>
</dbReference>
<accession>A0A5K1UCC5</accession>
<dbReference type="AlphaFoldDB" id="A0A5K1UCC5"/>
<dbReference type="VEuPathDB" id="AmoebaDB:EHI7A_030460"/>
<dbReference type="PROSITE" id="PS50023">
    <property type="entry name" value="LIM_DOMAIN_2"/>
    <property type="match status" value="2"/>
</dbReference>
<dbReference type="InterPro" id="IPR000198">
    <property type="entry name" value="RhoGAP_dom"/>
</dbReference>
<dbReference type="PANTHER" id="PTHR45808:SF2">
    <property type="entry name" value="RHO GTPASE-ACTIVATING PROTEIN 68F"/>
    <property type="match status" value="1"/>
</dbReference>
<dbReference type="SUPFAM" id="SSF48065">
    <property type="entry name" value="DBL homology domain (DH-domain)"/>
    <property type="match status" value="1"/>
</dbReference>
<dbReference type="VEuPathDB" id="AmoebaDB:EHI7A_066410"/>
<feature type="domain" description="Rho-GAP" evidence="6">
    <location>
        <begin position="402"/>
        <end position="578"/>
    </location>
</feature>
<dbReference type="GO" id="GO:0005737">
    <property type="term" value="C:cytoplasm"/>
    <property type="evidence" value="ECO:0007669"/>
    <property type="project" value="TreeGrafter"/>
</dbReference>
<dbReference type="Pfam" id="PF00620">
    <property type="entry name" value="RhoGAP"/>
    <property type="match status" value="1"/>
</dbReference>
<evidence type="ECO:0000256" key="4">
    <source>
        <dbReference type="SAM" id="MobiDB-lite"/>
    </source>
</evidence>
<dbReference type="VEuPathDB" id="AmoebaDB:EHI_187110"/>
<feature type="domain" description="LIM zinc-binding" evidence="5">
    <location>
        <begin position="771"/>
        <end position="831"/>
    </location>
</feature>
<dbReference type="PROSITE" id="PS00478">
    <property type="entry name" value="LIM_DOMAIN_1"/>
    <property type="match status" value="1"/>
</dbReference>